<feature type="region of interest" description="Disordered" evidence="9">
    <location>
        <begin position="42"/>
        <end position="115"/>
    </location>
</feature>
<dbReference type="AlphaFoldDB" id="A0AAQ3L0I7"/>
<feature type="compositionally biased region" description="Basic and acidic residues" evidence="9">
    <location>
        <begin position="120"/>
        <end position="135"/>
    </location>
</feature>
<keyword evidence="5 8" id="KW-0238">DNA-binding</keyword>
<dbReference type="GO" id="GO:0008270">
    <property type="term" value="F:zinc ion binding"/>
    <property type="evidence" value="ECO:0007669"/>
    <property type="project" value="UniProtKB-KW"/>
</dbReference>
<evidence type="ECO:0000256" key="1">
    <source>
        <dbReference type="ARBA" id="ARBA00022723"/>
    </source>
</evidence>
<feature type="region of interest" description="Disordered" evidence="9">
    <location>
        <begin position="278"/>
        <end position="297"/>
    </location>
</feature>
<evidence type="ECO:0000256" key="7">
    <source>
        <dbReference type="ARBA" id="ARBA00023242"/>
    </source>
</evidence>
<evidence type="ECO:0000256" key="9">
    <source>
        <dbReference type="SAM" id="MobiDB-lite"/>
    </source>
</evidence>
<keyword evidence="12" id="KW-1185">Reference proteome</keyword>
<dbReference type="GO" id="GO:0005634">
    <property type="term" value="C:nucleus"/>
    <property type="evidence" value="ECO:0007669"/>
    <property type="project" value="UniProtKB-SubCell"/>
</dbReference>
<dbReference type="InterPro" id="IPR045174">
    <property type="entry name" value="Dof"/>
</dbReference>
<evidence type="ECO:0000256" key="8">
    <source>
        <dbReference type="PROSITE-ProRule" id="PRU00071"/>
    </source>
</evidence>
<evidence type="ECO:0000313" key="12">
    <source>
        <dbReference type="Proteomes" id="UP001327560"/>
    </source>
</evidence>
<evidence type="ECO:0000256" key="5">
    <source>
        <dbReference type="ARBA" id="ARBA00023125"/>
    </source>
</evidence>
<comment type="subcellular location">
    <subcellularLocation>
        <location evidence="8">Nucleus</location>
    </subcellularLocation>
</comment>
<keyword evidence="4" id="KW-0805">Transcription regulation</keyword>
<reference evidence="11 12" key="1">
    <citation type="submission" date="2023-10" db="EMBL/GenBank/DDBJ databases">
        <title>Chromosome-scale genome assembly provides insights into flower coloration mechanisms of Canna indica.</title>
        <authorList>
            <person name="Li C."/>
        </authorList>
    </citation>
    <scope>NUCLEOTIDE SEQUENCE [LARGE SCALE GENOMIC DNA]</scope>
    <source>
        <tissue evidence="11">Flower</tissue>
    </source>
</reference>
<dbReference type="Pfam" id="PF02701">
    <property type="entry name" value="Zn_ribbon_Dof"/>
    <property type="match status" value="1"/>
</dbReference>
<dbReference type="EMBL" id="CP136896">
    <property type="protein sequence ID" value="WOL14732.1"/>
    <property type="molecule type" value="Genomic_DNA"/>
</dbReference>
<evidence type="ECO:0000313" key="11">
    <source>
        <dbReference type="EMBL" id="WOL14732.1"/>
    </source>
</evidence>
<dbReference type="InterPro" id="IPR003851">
    <property type="entry name" value="Znf_Dof"/>
</dbReference>
<evidence type="ECO:0000256" key="3">
    <source>
        <dbReference type="ARBA" id="ARBA00022833"/>
    </source>
</evidence>
<keyword evidence="3" id="KW-0862">Zinc</keyword>
<keyword evidence="6" id="KW-0804">Transcription</keyword>
<dbReference type="PANTHER" id="PTHR31089">
    <property type="entry name" value="CYCLIC DOF FACTOR 2"/>
    <property type="match status" value="1"/>
</dbReference>
<feature type="domain" description="Dof-type" evidence="10">
    <location>
        <begin position="151"/>
        <end position="205"/>
    </location>
</feature>
<dbReference type="GO" id="GO:0003677">
    <property type="term" value="F:DNA binding"/>
    <property type="evidence" value="ECO:0007669"/>
    <property type="project" value="UniProtKB-UniRule"/>
</dbReference>
<feature type="region of interest" description="Disordered" evidence="9">
    <location>
        <begin position="120"/>
        <end position="139"/>
    </location>
</feature>
<protein>
    <submittedName>
        <fullName evidence="11">Cyclic dof factor 3-like</fullName>
    </submittedName>
</protein>
<gene>
    <name evidence="11" type="ORF">Cni_G23513</name>
</gene>
<evidence type="ECO:0000256" key="2">
    <source>
        <dbReference type="ARBA" id="ARBA00022771"/>
    </source>
</evidence>
<evidence type="ECO:0000259" key="10">
    <source>
        <dbReference type="PROSITE" id="PS50884"/>
    </source>
</evidence>
<dbReference type="GO" id="GO:0003700">
    <property type="term" value="F:DNA-binding transcription factor activity"/>
    <property type="evidence" value="ECO:0007669"/>
    <property type="project" value="InterPro"/>
</dbReference>
<dbReference type="Proteomes" id="UP001327560">
    <property type="component" value="Chromosome 7"/>
</dbReference>
<dbReference type="PROSITE" id="PS01361">
    <property type="entry name" value="ZF_DOF_1"/>
    <property type="match status" value="1"/>
</dbReference>
<feature type="compositionally biased region" description="Basic and acidic residues" evidence="9">
    <location>
        <begin position="68"/>
        <end position="79"/>
    </location>
</feature>
<evidence type="ECO:0000256" key="6">
    <source>
        <dbReference type="ARBA" id="ARBA00023163"/>
    </source>
</evidence>
<evidence type="ECO:0000256" key="4">
    <source>
        <dbReference type="ARBA" id="ARBA00023015"/>
    </source>
</evidence>
<name>A0AAQ3L0I7_9LILI</name>
<dbReference type="PANTHER" id="PTHR31089:SF75">
    <property type="entry name" value="CYCLIC DOF FACTOR 2"/>
    <property type="match status" value="1"/>
</dbReference>
<sequence>MRFDSVLESWEQRARSVEDMSDARDPAIKLFGATIPVAAAVPPAAEEEMEEGEDMEAEVEQEPAESLAEGKKETSKEVTDMEANNVSSIEPDEANEGAPINPSSLSCGNEDDKKTSIADENEAAKSKSENTKTETDCSAPEKVLKKPDKILPCPRCNSMDTKFCYYNNYNVNQPRHFCKNCQRYWTAGGTMRNVPVGAGRRKSKHSTAQCRNLVIPSDGLQPAQLDNINLTHNRALPCGTSTPLRPLMGNGTILKFGQDVPLCESITSVLNIREQVPNADSGSTVRGENREEPSCASSATASKLVESGFPKDAVHLEQSSTQVYSNGPTPLPHLQCYPGAPWAYPWSAAWNNVTAMEAIKCSSENPPRPVNGNSCPVPWNPTAIMAAPPFCAATIPFPFMPAPFWAFTAWPNGTWNVPLAGSNGCISPSSSTSNSGCSGNSSPLGKHSRDSNLLSEEKMEKSLWVPKTLRIDDPEEAAKSSIWSTLGIKPDIGSIFQSKAESKAHKSDAAQVVYDFLYADFIASSICMATFLPAYQ</sequence>
<organism evidence="11 12">
    <name type="scientific">Canna indica</name>
    <name type="common">Indian-shot</name>
    <dbReference type="NCBI Taxonomy" id="4628"/>
    <lineage>
        <taxon>Eukaryota</taxon>
        <taxon>Viridiplantae</taxon>
        <taxon>Streptophyta</taxon>
        <taxon>Embryophyta</taxon>
        <taxon>Tracheophyta</taxon>
        <taxon>Spermatophyta</taxon>
        <taxon>Magnoliopsida</taxon>
        <taxon>Liliopsida</taxon>
        <taxon>Zingiberales</taxon>
        <taxon>Cannaceae</taxon>
        <taxon>Canna</taxon>
    </lineage>
</organism>
<proteinExistence type="predicted"/>
<accession>A0AAQ3L0I7</accession>
<feature type="compositionally biased region" description="Acidic residues" evidence="9">
    <location>
        <begin position="45"/>
        <end position="63"/>
    </location>
</feature>
<keyword evidence="7 8" id="KW-0539">Nucleus</keyword>
<keyword evidence="2 8" id="KW-0863">Zinc-finger</keyword>
<dbReference type="PROSITE" id="PS50884">
    <property type="entry name" value="ZF_DOF_2"/>
    <property type="match status" value="1"/>
</dbReference>
<keyword evidence="1" id="KW-0479">Metal-binding</keyword>